<dbReference type="SMART" id="SM00382">
    <property type="entry name" value="AAA"/>
    <property type="match status" value="1"/>
</dbReference>
<gene>
    <name evidence="6" type="ORF">MMSR116_12060</name>
</gene>
<dbReference type="InterPro" id="IPR050166">
    <property type="entry name" value="ABC_transporter_ATP-bind"/>
</dbReference>
<dbReference type="RefSeq" id="WP_039892668.1">
    <property type="nucleotide sequence ID" value="NZ_CP043538.1"/>
</dbReference>
<evidence type="ECO:0000256" key="1">
    <source>
        <dbReference type="ARBA" id="ARBA00005417"/>
    </source>
</evidence>
<dbReference type="OrthoDB" id="9797536at2"/>
<dbReference type="PROSITE" id="PS00211">
    <property type="entry name" value="ABC_TRANSPORTER_1"/>
    <property type="match status" value="1"/>
</dbReference>
<dbReference type="GO" id="GO:0005524">
    <property type="term" value="F:ATP binding"/>
    <property type="evidence" value="ECO:0007669"/>
    <property type="project" value="UniProtKB-KW"/>
</dbReference>
<keyword evidence="4 6" id="KW-0067">ATP-binding</keyword>
<dbReference type="InterPro" id="IPR027417">
    <property type="entry name" value="P-loop_NTPase"/>
</dbReference>
<evidence type="ECO:0000256" key="2">
    <source>
        <dbReference type="ARBA" id="ARBA00022448"/>
    </source>
</evidence>
<evidence type="ECO:0000259" key="5">
    <source>
        <dbReference type="PROSITE" id="PS50893"/>
    </source>
</evidence>
<reference evidence="6 7" key="1">
    <citation type="journal article" date="2012" name="Genet. Mol. Biol.">
        <title>Analysis of 16S rRNA and mxaF genes revealing insights into Methylobacterium niche-specific plant association.</title>
        <authorList>
            <person name="Dourado M.N."/>
            <person name="Andreote F.D."/>
            <person name="Dini-Andreote F."/>
            <person name="Conti R."/>
            <person name="Araujo J.M."/>
            <person name="Araujo W.L."/>
        </authorList>
    </citation>
    <scope>NUCLEOTIDE SEQUENCE [LARGE SCALE GENOMIC DNA]</scope>
    <source>
        <strain evidence="6 7">SR1.6/6</strain>
    </source>
</reference>
<dbReference type="InterPro" id="IPR003593">
    <property type="entry name" value="AAA+_ATPase"/>
</dbReference>
<evidence type="ECO:0000313" key="7">
    <source>
        <dbReference type="Proteomes" id="UP000012488"/>
    </source>
</evidence>
<evidence type="ECO:0000256" key="4">
    <source>
        <dbReference type="ARBA" id="ARBA00022840"/>
    </source>
</evidence>
<dbReference type="Proteomes" id="UP000012488">
    <property type="component" value="Chromosome"/>
</dbReference>
<dbReference type="InterPro" id="IPR003439">
    <property type="entry name" value="ABC_transporter-like_ATP-bd"/>
</dbReference>
<keyword evidence="3" id="KW-0547">Nucleotide-binding</keyword>
<organism evidence="6 7">
    <name type="scientific">Methylobacterium mesophilicum SR1.6/6</name>
    <dbReference type="NCBI Taxonomy" id="908290"/>
    <lineage>
        <taxon>Bacteria</taxon>
        <taxon>Pseudomonadati</taxon>
        <taxon>Pseudomonadota</taxon>
        <taxon>Alphaproteobacteria</taxon>
        <taxon>Hyphomicrobiales</taxon>
        <taxon>Methylobacteriaceae</taxon>
        <taxon>Methylobacterium</taxon>
    </lineage>
</organism>
<dbReference type="EMBL" id="CP043538">
    <property type="protein sequence ID" value="QGY06147.1"/>
    <property type="molecule type" value="Genomic_DNA"/>
</dbReference>
<evidence type="ECO:0000313" key="6">
    <source>
        <dbReference type="EMBL" id="QGY06147.1"/>
    </source>
</evidence>
<evidence type="ECO:0000256" key="3">
    <source>
        <dbReference type="ARBA" id="ARBA00022741"/>
    </source>
</evidence>
<reference evidence="6 7" key="2">
    <citation type="journal article" date="2013" name="Genome Announc.">
        <title>Draft Genome Sequence of Methylobacterium mesophilicum Strain SR1.6/6, Isolated from Citrus sinensis.</title>
        <authorList>
            <person name="Marinho Almeida D."/>
            <person name="Dini-Andreote F."/>
            <person name="Camargo Neves A.A."/>
            <person name="Juca Ramos R.T."/>
            <person name="Andreote F.D."/>
            <person name="Carneiro A.R."/>
            <person name="Oliveira de Souza Lima A."/>
            <person name="Caracciolo Gomes de Sa P.H."/>
            <person name="Ribeiro Barbosa M.S."/>
            <person name="Araujo W.L."/>
            <person name="Silva A."/>
        </authorList>
    </citation>
    <scope>NUCLEOTIDE SEQUENCE [LARGE SCALE GENOMIC DNA]</scope>
    <source>
        <strain evidence="6 7">SR1.6/6</strain>
    </source>
</reference>
<dbReference type="PANTHER" id="PTHR42788:SF19">
    <property type="entry name" value="ALIPHATIC SULFONATES IMPORT ATP-BINDING PROTEIN SSUB 2"/>
    <property type="match status" value="1"/>
</dbReference>
<name>A0A6B9FUM2_9HYPH</name>
<dbReference type="PANTHER" id="PTHR42788">
    <property type="entry name" value="TAURINE IMPORT ATP-BINDING PROTEIN-RELATED"/>
    <property type="match status" value="1"/>
</dbReference>
<dbReference type="Pfam" id="PF00005">
    <property type="entry name" value="ABC_tran"/>
    <property type="match status" value="1"/>
</dbReference>
<dbReference type="GO" id="GO:0016887">
    <property type="term" value="F:ATP hydrolysis activity"/>
    <property type="evidence" value="ECO:0007669"/>
    <property type="project" value="InterPro"/>
</dbReference>
<feature type="domain" description="ABC transporter" evidence="5">
    <location>
        <begin position="2"/>
        <end position="228"/>
    </location>
</feature>
<dbReference type="AlphaFoldDB" id="A0A6B9FUM2"/>
<dbReference type="KEGG" id="mmes:MMSR116_12060"/>
<dbReference type="CDD" id="cd03293">
    <property type="entry name" value="ABC_NrtD_SsuB_transporters"/>
    <property type="match status" value="1"/>
</dbReference>
<accession>A0A6B9FUM2</accession>
<comment type="similarity">
    <text evidence="1">Belongs to the ABC transporter superfamily.</text>
</comment>
<dbReference type="InterPro" id="IPR017871">
    <property type="entry name" value="ABC_transporter-like_CS"/>
</dbReference>
<proteinExistence type="inferred from homology"/>
<keyword evidence="2" id="KW-0813">Transport</keyword>
<dbReference type="Gene3D" id="3.40.50.300">
    <property type="entry name" value="P-loop containing nucleotide triphosphate hydrolases"/>
    <property type="match status" value="1"/>
</dbReference>
<sequence length="260" mass="28404">MLIVDDLSKTYADGTRALEGIGLSVQQGEVVALIGGSGCGKTTLLRLIAGLDQASRGRVQVDGETIREPHPSVGVVFQEPRLLPWLDVAGNVGFGLTGLSRSERRARVTRALERIGLAEHGGRWPRELSGGQQQRVAIARAFVAEPRVLLLDEPFSALDAFTRKGLHEQLLDLWSESKPTILIVTHDVGEAVTLADRVVVMRPRPGRLDETVPVRLARPRDPVAATYEEAVRRVLAALDRSLRPAAASRQPVPETRASWW</sequence>
<dbReference type="PROSITE" id="PS50893">
    <property type="entry name" value="ABC_TRANSPORTER_2"/>
    <property type="match status" value="1"/>
</dbReference>
<dbReference type="SUPFAM" id="SSF52540">
    <property type="entry name" value="P-loop containing nucleoside triphosphate hydrolases"/>
    <property type="match status" value="1"/>
</dbReference>
<protein>
    <submittedName>
        <fullName evidence="6">ABC transporter ATP-binding protein</fullName>
    </submittedName>
</protein>